<dbReference type="GeneID" id="301040659"/>
<feature type="transmembrane region" description="Helical" evidence="1">
    <location>
        <begin position="124"/>
        <end position="143"/>
    </location>
</feature>
<gene>
    <name evidence="2" type="ORF">EYC79_05615</name>
</gene>
<keyword evidence="1" id="KW-0472">Membrane</keyword>
<protein>
    <submittedName>
        <fullName evidence="2">Uncharacterized protein</fullName>
    </submittedName>
</protein>
<dbReference type="RefSeq" id="WP_130977404.1">
    <property type="nucleotide sequence ID" value="NZ_SISF01000024.1"/>
</dbReference>
<dbReference type="Proteomes" id="UP000294239">
    <property type="component" value="Unassembled WGS sequence"/>
</dbReference>
<organism evidence="2 3">
    <name type="scientific">Agrobacterium cavarae</name>
    <dbReference type="NCBI Taxonomy" id="2528239"/>
    <lineage>
        <taxon>Bacteria</taxon>
        <taxon>Pseudomonadati</taxon>
        <taxon>Pseudomonadota</taxon>
        <taxon>Alphaproteobacteria</taxon>
        <taxon>Hyphomicrobiales</taxon>
        <taxon>Rhizobiaceae</taxon>
        <taxon>Rhizobium/Agrobacterium group</taxon>
        <taxon>Agrobacterium</taxon>
    </lineage>
</organism>
<sequence length="146" mass="15914">MNETFPIFYNAGPELTLRTKGQKASLSLNGSSITLSGPTESLTLSGQQFYGITLARPHKVGTVIKIDMGNEYLFLAVRRLAIGQFVIINYVSTMRLFEKLSAVSAGPSTTSGVKPRYSRARKRLVLWSFALAIVLVAVAMKSIGNQ</sequence>
<keyword evidence="1" id="KW-1133">Transmembrane helix</keyword>
<comment type="caution">
    <text evidence="2">The sequence shown here is derived from an EMBL/GenBank/DDBJ whole genome shotgun (WGS) entry which is preliminary data.</text>
</comment>
<keyword evidence="1" id="KW-0812">Transmembrane</keyword>
<evidence type="ECO:0000313" key="3">
    <source>
        <dbReference type="Proteomes" id="UP000294239"/>
    </source>
</evidence>
<evidence type="ECO:0000256" key="1">
    <source>
        <dbReference type="SAM" id="Phobius"/>
    </source>
</evidence>
<accession>A0ABY1YDW5</accession>
<name>A0ABY1YDW5_9HYPH</name>
<keyword evidence="3" id="KW-1185">Reference proteome</keyword>
<proteinExistence type="predicted"/>
<evidence type="ECO:0000313" key="2">
    <source>
        <dbReference type="EMBL" id="TBN15908.1"/>
    </source>
</evidence>
<reference evidence="2 3" key="1">
    <citation type="submission" date="2019-02" db="EMBL/GenBank/DDBJ databases">
        <title>Current taxonomic status of genus Agrobacterium and description of Agrobacterium cavarae sp. nov. isolated from maize roots.</title>
        <authorList>
            <person name="Flores-Felix J.D."/>
            <person name="Menendez E."/>
            <person name="Ramirez-Bahena M.H."/>
            <person name="Garcia-Fraile P."/>
            <person name="Velazquez E."/>
        </authorList>
    </citation>
    <scope>NUCLEOTIDE SEQUENCE [LARGE SCALE GENOMIC DNA]</scope>
    <source>
        <strain evidence="2 3">RZME10</strain>
    </source>
</reference>
<dbReference type="EMBL" id="SISF01000024">
    <property type="protein sequence ID" value="TBN15908.1"/>
    <property type="molecule type" value="Genomic_DNA"/>
</dbReference>